<organism evidence="3">
    <name type="scientific">Lotharella globosa</name>
    <dbReference type="NCBI Taxonomy" id="91324"/>
    <lineage>
        <taxon>Eukaryota</taxon>
        <taxon>Sar</taxon>
        <taxon>Rhizaria</taxon>
        <taxon>Cercozoa</taxon>
        <taxon>Chlorarachniophyceae</taxon>
        <taxon>Lotharella</taxon>
    </lineage>
</organism>
<feature type="chain" id="PRO_5031210471" evidence="2">
    <location>
        <begin position="22"/>
        <end position="337"/>
    </location>
</feature>
<evidence type="ECO:0000256" key="2">
    <source>
        <dbReference type="SAM" id="SignalP"/>
    </source>
</evidence>
<protein>
    <submittedName>
        <fullName evidence="3">Uncharacterized protein</fullName>
    </submittedName>
</protein>
<sequence>MRDTRVVGMALCALCFFTCDGTRMPIQGASMEGIPRPLRLLMCVTGQSGRLEVSSKLENFVKYNNAKGHVVDVVTVLDNREDPRFVNKANAEKIMNSSASRFRRYASQFREIDFAQPENPEVPSWYAKILKKGKPDLDSRKRVQSHIRQFATIERCYQEMMDLELKNNHKYDEILRVRDDAFLLKGINPLHETKSYPDILVNHCDNWYGLNDKAALMLRPTAEIYFTGFLRTLFLDSGEIEVQKAIRNPETLTKVILEKGNVTVHQDGERLPVAPIRGQELDGCLHMLYTKCWKDLMAKIDYQLTEQHPRCPGDRTPWPNAVTGEYPPDAVKQDRLE</sequence>
<accession>A0A7S4DWL9</accession>
<keyword evidence="2" id="KW-0732">Signal</keyword>
<name>A0A7S4DWL9_9EUKA</name>
<reference evidence="3" key="1">
    <citation type="submission" date="2021-01" db="EMBL/GenBank/DDBJ databases">
        <authorList>
            <person name="Corre E."/>
            <person name="Pelletier E."/>
            <person name="Niang G."/>
            <person name="Scheremetjew M."/>
            <person name="Finn R."/>
            <person name="Kale V."/>
            <person name="Holt S."/>
            <person name="Cochrane G."/>
            <person name="Meng A."/>
            <person name="Brown T."/>
            <person name="Cohen L."/>
        </authorList>
    </citation>
    <scope>NUCLEOTIDE SEQUENCE</scope>
    <source>
        <strain evidence="3">CCCM811</strain>
    </source>
</reference>
<gene>
    <name evidence="3" type="ORF">LGLO00237_LOCUS26876</name>
</gene>
<evidence type="ECO:0000313" key="3">
    <source>
        <dbReference type="EMBL" id="CAE0675100.1"/>
    </source>
</evidence>
<proteinExistence type="predicted"/>
<evidence type="ECO:0000256" key="1">
    <source>
        <dbReference type="SAM" id="MobiDB-lite"/>
    </source>
</evidence>
<feature type="region of interest" description="Disordered" evidence="1">
    <location>
        <begin position="309"/>
        <end position="337"/>
    </location>
</feature>
<dbReference type="EMBL" id="HBIV01037756">
    <property type="protein sequence ID" value="CAE0675100.1"/>
    <property type="molecule type" value="Transcribed_RNA"/>
</dbReference>
<feature type="signal peptide" evidence="2">
    <location>
        <begin position="1"/>
        <end position="21"/>
    </location>
</feature>
<dbReference type="AlphaFoldDB" id="A0A7S4DWL9"/>